<feature type="domain" description="Fe2OG dioxygenase" evidence="1">
    <location>
        <begin position="102"/>
        <end position="200"/>
    </location>
</feature>
<dbReference type="PANTHER" id="PTHR31212:SF4">
    <property type="entry name" value="ALPHA-KETOGLUTARATE-DEPENDENT DIOXYGENASE ALKB HOMOLOG 3"/>
    <property type="match status" value="1"/>
</dbReference>
<dbReference type="SUPFAM" id="SSF51197">
    <property type="entry name" value="Clavaminate synthase-like"/>
    <property type="match status" value="1"/>
</dbReference>
<dbReference type="Proteomes" id="UP001600107">
    <property type="component" value="Unassembled WGS sequence"/>
</dbReference>
<reference evidence="2 3" key="1">
    <citation type="submission" date="2024-06" db="EMBL/GenBank/DDBJ databases">
        <title>Flavobacterium spp. isolated from glacier.</title>
        <authorList>
            <person name="Han D."/>
        </authorList>
    </citation>
    <scope>NUCLEOTIDE SEQUENCE [LARGE SCALE GENOMIC DNA]</scope>
    <source>
        <strain evidence="2 3">ZS1P70</strain>
    </source>
</reference>
<keyword evidence="3" id="KW-1185">Reference proteome</keyword>
<comment type="caution">
    <text evidence="2">The sequence shown here is derived from an EMBL/GenBank/DDBJ whole genome shotgun (WGS) entry which is preliminary data.</text>
</comment>
<organism evidence="2 3">
    <name type="scientific">Flavobacterium zhoui</name>
    <dbReference type="NCBI Taxonomy" id="3230414"/>
    <lineage>
        <taxon>Bacteria</taxon>
        <taxon>Pseudomonadati</taxon>
        <taxon>Bacteroidota</taxon>
        <taxon>Flavobacteriia</taxon>
        <taxon>Flavobacteriales</taxon>
        <taxon>Flavobacteriaceae</taxon>
        <taxon>Flavobacterium</taxon>
    </lineage>
</organism>
<dbReference type="InterPro" id="IPR032854">
    <property type="entry name" value="ALKBH3"/>
</dbReference>
<dbReference type="GO" id="GO:0051213">
    <property type="term" value="F:dioxygenase activity"/>
    <property type="evidence" value="ECO:0007669"/>
    <property type="project" value="UniProtKB-KW"/>
</dbReference>
<dbReference type="PROSITE" id="PS51471">
    <property type="entry name" value="FE2OG_OXY"/>
    <property type="match status" value="1"/>
</dbReference>
<protein>
    <submittedName>
        <fullName evidence="2">Alpha-ketoglutarate-dependent dioxygenase AlkB family protein</fullName>
    </submittedName>
</protein>
<name>A0ABW6I3X7_9FLAO</name>
<dbReference type="InterPro" id="IPR005123">
    <property type="entry name" value="Oxoglu/Fe-dep_dioxygenase_dom"/>
</dbReference>
<evidence type="ECO:0000313" key="2">
    <source>
        <dbReference type="EMBL" id="MFE3870976.1"/>
    </source>
</evidence>
<keyword evidence="2" id="KW-0223">Dioxygenase</keyword>
<dbReference type="InterPro" id="IPR037151">
    <property type="entry name" value="AlkB-like_sf"/>
</dbReference>
<dbReference type="EMBL" id="JBHZPY010000004">
    <property type="protein sequence ID" value="MFE3870976.1"/>
    <property type="molecule type" value="Genomic_DNA"/>
</dbReference>
<dbReference type="InterPro" id="IPR027450">
    <property type="entry name" value="AlkB-like"/>
</dbReference>
<dbReference type="RefSeq" id="WP_379851240.1">
    <property type="nucleotide sequence ID" value="NZ_JBHZPY010000004.1"/>
</dbReference>
<accession>A0ABW6I3X7</accession>
<dbReference type="PANTHER" id="PTHR31212">
    <property type="entry name" value="ALPHA-KETOGLUTARATE-DEPENDENT DIOXYGENASE ALKB HOMOLOG 3"/>
    <property type="match status" value="1"/>
</dbReference>
<evidence type="ECO:0000313" key="3">
    <source>
        <dbReference type="Proteomes" id="UP001600107"/>
    </source>
</evidence>
<dbReference type="Pfam" id="PF13532">
    <property type="entry name" value="2OG-FeII_Oxy_2"/>
    <property type="match status" value="1"/>
</dbReference>
<gene>
    <name evidence="2" type="ORF">ACFX5F_07040</name>
</gene>
<evidence type="ECO:0000259" key="1">
    <source>
        <dbReference type="PROSITE" id="PS51471"/>
    </source>
</evidence>
<keyword evidence="2" id="KW-0560">Oxidoreductase</keyword>
<dbReference type="Gene3D" id="2.60.120.590">
    <property type="entry name" value="Alpha-ketoglutarate-dependent dioxygenase AlkB-like"/>
    <property type="match status" value="1"/>
</dbReference>
<sequence length="200" mass="23109">MKSLFDTDPVFLNLPDAEVIYYPNFFNKEEANSIYAELINEIPWQQDEITVYGKKHPQPRLTALFGNEGKPYSYSNIKMQPHPWNSLLQKIKSQVEHVSDTIFTTVLLNKYRDGKDSNGWHADNEKELGTNPIIASISFGAERTFQLKHNSDKDQKKSILLEHGSLLLMKGMTQHFWKHQIPKTAKPIGPRINLTFRVIK</sequence>
<proteinExistence type="predicted"/>